<feature type="domain" description="DNA primase/polymerase bifunctional N-terminal" evidence="2">
    <location>
        <begin position="41"/>
        <end position="218"/>
    </location>
</feature>
<dbReference type="SUPFAM" id="SSF52540">
    <property type="entry name" value="P-loop containing nucleoside triphosphate hydrolases"/>
    <property type="match status" value="1"/>
</dbReference>
<dbReference type="InterPro" id="IPR015330">
    <property type="entry name" value="DNA_primase/pol_bifunc_N"/>
</dbReference>
<dbReference type="Gene3D" id="3.40.50.300">
    <property type="entry name" value="P-loop containing nucleotide triphosphate hydrolases"/>
    <property type="match status" value="1"/>
</dbReference>
<evidence type="ECO:0000256" key="1">
    <source>
        <dbReference type="SAM" id="MobiDB-lite"/>
    </source>
</evidence>
<reference evidence="3 4" key="1">
    <citation type="submission" date="2019-02" db="EMBL/GenBank/DDBJ databases">
        <title>Deep-cultivation of Planctomycetes and their phenomic and genomic characterization uncovers novel biology.</title>
        <authorList>
            <person name="Wiegand S."/>
            <person name="Jogler M."/>
            <person name="Boedeker C."/>
            <person name="Pinto D."/>
            <person name="Vollmers J."/>
            <person name="Rivas-Marin E."/>
            <person name="Kohn T."/>
            <person name="Peeters S.H."/>
            <person name="Heuer A."/>
            <person name="Rast P."/>
            <person name="Oberbeckmann S."/>
            <person name="Bunk B."/>
            <person name="Jeske O."/>
            <person name="Meyerdierks A."/>
            <person name="Storesund J.E."/>
            <person name="Kallscheuer N."/>
            <person name="Luecker S."/>
            <person name="Lage O.M."/>
            <person name="Pohl T."/>
            <person name="Merkel B.J."/>
            <person name="Hornburger P."/>
            <person name="Mueller R.-W."/>
            <person name="Bruemmer F."/>
            <person name="Labrenz M."/>
            <person name="Spormann A.M."/>
            <person name="Op den Camp H."/>
            <person name="Overmann J."/>
            <person name="Amann R."/>
            <person name="Jetten M.S.M."/>
            <person name="Mascher T."/>
            <person name="Medema M.H."/>
            <person name="Devos D.P."/>
            <person name="Kaster A.-K."/>
            <person name="Ovreas L."/>
            <person name="Rohde M."/>
            <person name="Galperin M.Y."/>
            <person name="Jogler C."/>
        </authorList>
    </citation>
    <scope>NUCLEOTIDE SEQUENCE [LARGE SCALE GENOMIC DNA]</scope>
    <source>
        <strain evidence="3 4">ETA_A1</strain>
    </source>
</reference>
<proteinExistence type="predicted"/>
<dbReference type="SMART" id="SM00943">
    <property type="entry name" value="Prim-Pol"/>
    <property type="match status" value="1"/>
</dbReference>
<keyword evidence="4" id="KW-1185">Reference proteome</keyword>
<dbReference type="AlphaFoldDB" id="A0A517XPP9"/>
<dbReference type="EMBL" id="CP036273">
    <property type="protein sequence ID" value="QDU19485.1"/>
    <property type="molecule type" value="Genomic_DNA"/>
</dbReference>
<dbReference type="RefSeq" id="WP_145235517.1">
    <property type="nucleotide sequence ID" value="NZ_CP036273.1"/>
</dbReference>
<gene>
    <name evidence="3" type="ORF">ETAA1_14120</name>
</gene>
<accession>A0A517XPP9</accession>
<dbReference type="Pfam" id="PF09250">
    <property type="entry name" value="Prim-Pol"/>
    <property type="match status" value="1"/>
</dbReference>
<sequence length="819" mass="87144">MDTVAASAPKCHDTCHENFANDCTTTPPDALADLTPVQVAAVEYCADKLAICNVDPAEKSVTYSGWQLGGTPPNQIGPKHNIGIVCGQVSAPTGHSLVCVDVDDAQALALAPDFLPPTGMSDGRPSKPRAHWWYLVPTNTIPEWLRSKAPKTAPMMLARYGHPGMTGTYFTRPKSGKHVIDFKASGSQAVAPPSIHESGEVREWEGGKRGTPTVVDALALWRAVCDLAAACDCRPPTKTASAKRPKKAAATVAVPTAPATPNDDTDDDTEDDDQLHYLCGVNPHALSGDALTVAEKRARANLNAIPDADLPIDGEGGDATTVKILGALVYGFQLPRDLVIRVFVDHVNSRLVPPNKPWTEPAIAYKVDWLIFRGPDERFPVGELLKNRPMTSTRSRPRQDAGVGADAKLVFSSLAGVIPKPLTFLVPGFIPSGMLGMIAGEGGHGKSLITLDLIAAITTGKCPLGLDYPDGVVGSCILIACEDDWERTIVPRLLALGADLSKVYRIDGLKLTDGGVLDFDLSHAKQLREMVEKIGDVKLIVIDPAGAFVGRAGVDEHKDAELRSLLGPLSELANETGATVLMVKHLNKNVGVAAVQRVGGSAGYVNAVRFSYIVTPDRDDATRKLFIPLKANVLPGDLKGRAYRINVAPLDAAHSLLGNKFPDLKPDDRETIAKQLVRTTWEPEPIDIDANAATAAPGGRRPAGQLDACKVIIRDFLGAHSRPVAELDSAAGRAFPAKVVKEAKKQLRELPAGNPDKLWTRPLNEGGKWWAWVGPDGNPRPPHPDDAPAVCPSTGSPDQTDGTDETAQAAQTAPQGGEV</sequence>
<feature type="region of interest" description="Disordered" evidence="1">
    <location>
        <begin position="235"/>
        <end position="271"/>
    </location>
</feature>
<evidence type="ECO:0000313" key="4">
    <source>
        <dbReference type="Proteomes" id="UP000319576"/>
    </source>
</evidence>
<evidence type="ECO:0000259" key="2">
    <source>
        <dbReference type="SMART" id="SM00943"/>
    </source>
</evidence>
<dbReference type="KEGG" id="uli:ETAA1_14120"/>
<name>A0A517XPP9_9BACT</name>
<protein>
    <recommendedName>
        <fullName evidence="2">DNA primase/polymerase bifunctional N-terminal domain-containing protein</fullName>
    </recommendedName>
</protein>
<organism evidence="3 4">
    <name type="scientific">Urbifossiella limnaea</name>
    <dbReference type="NCBI Taxonomy" id="2528023"/>
    <lineage>
        <taxon>Bacteria</taxon>
        <taxon>Pseudomonadati</taxon>
        <taxon>Planctomycetota</taxon>
        <taxon>Planctomycetia</taxon>
        <taxon>Gemmatales</taxon>
        <taxon>Gemmataceae</taxon>
        <taxon>Urbifossiella</taxon>
    </lineage>
</organism>
<feature type="compositionally biased region" description="Low complexity" evidence="1">
    <location>
        <begin position="805"/>
        <end position="819"/>
    </location>
</feature>
<dbReference type="OrthoDB" id="279540at2"/>
<dbReference type="InterPro" id="IPR027417">
    <property type="entry name" value="P-loop_NTPase"/>
</dbReference>
<dbReference type="Pfam" id="PF13481">
    <property type="entry name" value="AAA_25"/>
    <property type="match status" value="1"/>
</dbReference>
<dbReference type="Proteomes" id="UP000319576">
    <property type="component" value="Chromosome"/>
</dbReference>
<feature type="compositionally biased region" description="Low complexity" evidence="1">
    <location>
        <begin position="248"/>
        <end position="262"/>
    </location>
</feature>
<feature type="region of interest" description="Disordered" evidence="1">
    <location>
        <begin position="772"/>
        <end position="819"/>
    </location>
</feature>
<evidence type="ECO:0000313" key="3">
    <source>
        <dbReference type="EMBL" id="QDU19485.1"/>
    </source>
</evidence>